<dbReference type="Gene3D" id="3.40.50.450">
    <property type="match status" value="1"/>
</dbReference>
<accession>A0ABT9B9F5</accession>
<proteinExistence type="predicted"/>
<keyword evidence="3" id="KW-1185">Reference proteome</keyword>
<sequence>MHLAVIGSRHFADYAFLAATLDGLQVAGLLPVISTIVSGGARGADALAARYARERGLPLVEFTPDYARYGRRAPLVRNQLIVDAAEALVAFHDGLSRGTRHALRQTRRRGLKPIVVRIPDAEGLPE</sequence>
<dbReference type="Pfam" id="PF10686">
    <property type="entry name" value="YAcAr"/>
    <property type="match status" value="1"/>
</dbReference>
<organism evidence="2 3">
    <name type="scientific">Hymenobacter aranciens</name>
    <dbReference type="NCBI Taxonomy" id="3063996"/>
    <lineage>
        <taxon>Bacteria</taxon>
        <taxon>Pseudomonadati</taxon>
        <taxon>Bacteroidota</taxon>
        <taxon>Cytophagia</taxon>
        <taxon>Cytophagales</taxon>
        <taxon>Hymenobacteraceae</taxon>
        <taxon>Hymenobacter</taxon>
    </lineage>
</organism>
<evidence type="ECO:0000313" key="3">
    <source>
        <dbReference type="Proteomes" id="UP001176429"/>
    </source>
</evidence>
<dbReference type="SUPFAM" id="SSF102405">
    <property type="entry name" value="MCP/YpsA-like"/>
    <property type="match status" value="1"/>
</dbReference>
<dbReference type="Proteomes" id="UP001176429">
    <property type="component" value="Unassembled WGS sequence"/>
</dbReference>
<dbReference type="EMBL" id="JAUQSY010000003">
    <property type="protein sequence ID" value="MDO7874359.1"/>
    <property type="molecule type" value="Genomic_DNA"/>
</dbReference>
<dbReference type="RefSeq" id="WP_305005672.1">
    <property type="nucleotide sequence ID" value="NZ_JAUQSY010000003.1"/>
</dbReference>
<reference evidence="2" key="1">
    <citation type="submission" date="2023-07" db="EMBL/GenBank/DDBJ databases">
        <authorList>
            <person name="Kim M.K."/>
        </authorList>
    </citation>
    <scope>NUCLEOTIDE SEQUENCE</scope>
    <source>
        <strain evidence="2">ASUV-10-1</strain>
    </source>
</reference>
<feature type="domain" description="YspA cpYpsA-related SLOG" evidence="1">
    <location>
        <begin position="2"/>
        <end position="69"/>
    </location>
</feature>
<evidence type="ECO:0000313" key="2">
    <source>
        <dbReference type="EMBL" id="MDO7874359.1"/>
    </source>
</evidence>
<dbReference type="InterPro" id="IPR019627">
    <property type="entry name" value="YAcAr"/>
</dbReference>
<name>A0ABT9B9F5_9BACT</name>
<comment type="caution">
    <text evidence="2">The sequence shown here is derived from an EMBL/GenBank/DDBJ whole genome shotgun (WGS) entry which is preliminary data.</text>
</comment>
<evidence type="ECO:0000259" key="1">
    <source>
        <dbReference type="Pfam" id="PF10686"/>
    </source>
</evidence>
<gene>
    <name evidence="2" type="ORF">Q5H93_06415</name>
</gene>
<protein>
    <submittedName>
        <fullName evidence="2">DUF2493 domain-containing protein</fullName>
    </submittedName>
</protein>